<dbReference type="Gene3D" id="1.10.10.10">
    <property type="entry name" value="Winged helix-like DNA-binding domain superfamily/Winged helix DNA-binding domain"/>
    <property type="match status" value="1"/>
</dbReference>
<evidence type="ECO:0000313" key="6">
    <source>
        <dbReference type="EMBL" id="THG38769.1"/>
    </source>
</evidence>
<evidence type="ECO:0000313" key="7">
    <source>
        <dbReference type="Proteomes" id="UP000308978"/>
    </source>
</evidence>
<dbReference type="EMBL" id="SSTJ01000001">
    <property type="protein sequence ID" value="THG38769.1"/>
    <property type="molecule type" value="Genomic_DNA"/>
</dbReference>
<proteinExistence type="inferred from homology"/>
<dbReference type="Proteomes" id="UP000308978">
    <property type="component" value="Unassembled WGS sequence"/>
</dbReference>
<evidence type="ECO:0000259" key="5">
    <source>
        <dbReference type="PROSITE" id="PS50931"/>
    </source>
</evidence>
<dbReference type="GO" id="GO:0003677">
    <property type="term" value="F:DNA binding"/>
    <property type="evidence" value="ECO:0007669"/>
    <property type="project" value="UniProtKB-KW"/>
</dbReference>
<name>A0A4S4G540_9ACTN</name>
<evidence type="ECO:0000256" key="1">
    <source>
        <dbReference type="ARBA" id="ARBA00009437"/>
    </source>
</evidence>
<protein>
    <submittedName>
        <fullName evidence="6">LysR family transcriptional regulator</fullName>
    </submittedName>
</protein>
<dbReference type="PANTHER" id="PTHR30346:SF0">
    <property type="entry name" value="HCA OPERON TRANSCRIPTIONAL ACTIVATOR HCAR"/>
    <property type="match status" value="1"/>
</dbReference>
<dbReference type="InterPro" id="IPR005119">
    <property type="entry name" value="LysR_subst-bd"/>
</dbReference>
<evidence type="ECO:0000256" key="4">
    <source>
        <dbReference type="ARBA" id="ARBA00023163"/>
    </source>
</evidence>
<evidence type="ECO:0000256" key="3">
    <source>
        <dbReference type="ARBA" id="ARBA00023125"/>
    </source>
</evidence>
<keyword evidence="2" id="KW-0805">Transcription regulation</keyword>
<dbReference type="SUPFAM" id="SSF46785">
    <property type="entry name" value="Winged helix' DNA-binding domain"/>
    <property type="match status" value="1"/>
</dbReference>
<dbReference type="InterPro" id="IPR036388">
    <property type="entry name" value="WH-like_DNA-bd_sf"/>
</dbReference>
<dbReference type="PROSITE" id="PS50931">
    <property type="entry name" value="HTH_LYSR"/>
    <property type="match status" value="1"/>
</dbReference>
<accession>A0A4S4G540</accession>
<dbReference type="AlphaFoldDB" id="A0A4S4G540"/>
<dbReference type="SUPFAM" id="SSF53850">
    <property type="entry name" value="Periplasmic binding protein-like II"/>
    <property type="match status" value="1"/>
</dbReference>
<comment type="similarity">
    <text evidence="1">Belongs to the LysR transcriptional regulatory family.</text>
</comment>
<dbReference type="Gene3D" id="3.40.190.10">
    <property type="entry name" value="Periplasmic binding protein-like II"/>
    <property type="match status" value="2"/>
</dbReference>
<dbReference type="Pfam" id="PF03466">
    <property type="entry name" value="LysR_substrate"/>
    <property type="match status" value="1"/>
</dbReference>
<evidence type="ECO:0000256" key="2">
    <source>
        <dbReference type="ARBA" id="ARBA00023015"/>
    </source>
</evidence>
<dbReference type="InterPro" id="IPR000847">
    <property type="entry name" value="LysR_HTH_N"/>
</dbReference>
<dbReference type="PANTHER" id="PTHR30346">
    <property type="entry name" value="TRANSCRIPTIONAL DUAL REGULATOR HCAR-RELATED"/>
    <property type="match status" value="1"/>
</dbReference>
<reference evidence="6 7" key="1">
    <citation type="submission" date="2019-04" db="EMBL/GenBank/DDBJ databases">
        <title>Microbes associate with the intestines of laboratory mice.</title>
        <authorList>
            <person name="Navarre W."/>
            <person name="Wong E."/>
            <person name="Huang K.C."/>
            <person name="Tropini C."/>
            <person name="Ng K."/>
            <person name="Yu B."/>
        </authorList>
    </citation>
    <scope>NUCLEOTIDE SEQUENCE [LARGE SCALE GENOMIC DNA]</scope>
    <source>
        <strain evidence="6 7">NM80_B27</strain>
    </source>
</reference>
<keyword evidence="4" id="KW-0804">Transcription</keyword>
<dbReference type="Pfam" id="PF00126">
    <property type="entry name" value="HTH_1"/>
    <property type="match status" value="1"/>
</dbReference>
<gene>
    <name evidence="6" type="ORF">E5986_00260</name>
</gene>
<sequence>MEERSSCIFECALAPYGVFTGHRGGTMNENQMQSFAAAVEQGSMSKAARDQFLTVPSLVHRINTLEAELGYRVLNRGQQGVTPTPEGERLYRAVKQALSILAAAKAEPHPTDEGSHAISVGIWWRIPPHFLNAIEEIDLRERGIYLDYVSMNFNEAAEGFDRHVIDLYLSTRSRELEERGLRYVPMTTATYQCVFAPDSPLAQRGCLTAADLRDITVYAGADYRDMPDLAVSADAQELFAMDNVVKESIFSEKLIQDCAQGTAVAFFPRIGLANELAHASALGKLDSRPMAWPAVSTGAYLADNASLEAVQLVEDVARICRKA</sequence>
<dbReference type="GO" id="GO:0003700">
    <property type="term" value="F:DNA-binding transcription factor activity"/>
    <property type="evidence" value="ECO:0007669"/>
    <property type="project" value="InterPro"/>
</dbReference>
<comment type="caution">
    <text evidence="6">The sequence shown here is derived from an EMBL/GenBank/DDBJ whole genome shotgun (WGS) entry which is preliminary data.</text>
</comment>
<dbReference type="InterPro" id="IPR036390">
    <property type="entry name" value="WH_DNA-bd_sf"/>
</dbReference>
<dbReference type="GO" id="GO:0032993">
    <property type="term" value="C:protein-DNA complex"/>
    <property type="evidence" value="ECO:0007669"/>
    <property type="project" value="TreeGrafter"/>
</dbReference>
<keyword evidence="3" id="KW-0238">DNA-binding</keyword>
<organism evidence="6 7">
    <name type="scientific">Adlercreutzia caecimuris</name>
    <dbReference type="NCBI Taxonomy" id="671266"/>
    <lineage>
        <taxon>Bacteria</taxon>
        <taxon>Bacillati</taxon>
        <taxon>Actinomycetota</taxon>
        <taxon>Coriobacteriia</taxon>
        <taxon>Eggerthellales</taxon>
        <taxon>Eggerthellaceae</taxon>
        <taxon>Adlercreutzia</taxon>
    </lineage>
</organism>
<feature type="domain" description="HTH lysR-type" evidence="5">
    <location>
        <begin position="27"/>
        <end position="84"/>
    </location>
</feature>